<reference evidence="1" key="1">
    <citation type="submission" date="2014-09" db="EMBL/GenBank/DDBJ databases">
        <authorList>
            <person name="Magalhaes I.L.F."/>
            <person name="Oliveira U."/>
            <person name="Santos F.R."/>
            <person name="Vidigal T.H.D.A."/>
            <person name="Brescovit A.D."/>
            <person name="Santos A.J."/>
        </authorList>
    </citation>
    <scope>NUCLEOTIDE SEQUENCE</scope>
    <source>
        <tissue evidence="1">Shoot tissue taken approximately 20 cm above the soil surface</tissue>
    </source>
</reference>
<proteinExistence type="predicted"/>
<dbReference type="EMBL" id="GBRH01272132">
    <property type="protein sequence ID" value="JAD25763.1"/>
    <property type="molecule type" value="Transcribed_RNA"/>
</dbReference>
<accession>A0A0A8YJN6</accession>
<dbReference type="AlphaFoldDB" id="A0A0A8YJN6"/>
<organism evidence="1">
    <name type="scientific">Arundo donax</name>
    <name type="common">Giant reed</name>
    <name type="synonym">Donax arundinaceus</name>
    <dbReference type="NCBI Taxonomy" id="35708"/>
    <lineage>
        <taxon>Eukaryota</taxon>
        <taxon>Viridiplantae</taxon>
        <taxon>Streptophyta</taxon>
        <taxon>Embryophyta</taxon>
        <taxon>Tracheophyta</taxon>
        <taxon>Spermatophyta</taxon>
        <taxon>Magnoliopsida</taxon>
        <taxon>Liliopsida</taxon>
        <taxon>Poales</taxon>
        <taxon>Poaceae</taxon>
        <taxon>PACMAD clade</taxon>
        <taxon>Arundinoideae</taxon>
        <taxon>Arundineae</taxon>
        <taxon>Arundo</taxon>
    </lineage>
</organism>
<protein>
    <submittedName>
        <fullName evidence="1">Uncharacterized protein</fullName>
    </submittedName>
</protein>
<evidence type="ECO:0000313" key="1">
    <source>
        <dbReference type="EMBL" id="JAD25763.1"/>
    </source>
</evidence>
<sequence length="75" mass="8280">MISTNSQTTVHLRSIVPTTIKLRKFVCQRRGYISPTNGDITKSPGTTQSPAMQLQAQGRLQLQHDIIAEATITTQ</sequence>
<reference evidence="1" key="2">
    <citation type="journal article" date="2015" name="Data Brief">
        <title>Shoot transcriptome of the giant reed, Arundo donax.</title>
        <authorList>
            <person name="Barrero R.A."/>
            <person name="Guerrero F.D."/>
            <person name="Moolhuijzen P."/>
            <person name="Goolsby J.A."/>
            <person name="Tidwell J."/>
            <person name="Bellgard S.E."/>
            <person name="Bellgard M.I."/>
        </authorList>
    </citation>
    <scope>NUCLEOTIDE SEQUENCE</scope>
    <source>
        <tissue evidence="1">Shoot tissue taken approximately 20 cm above the soil surface</tissue>
    </source>
</reference>
<name>A0A0A8YJN6_ARUDO</name>